<dbReference type="AlphaFoldDB" id="A0A7M2X2L4"/>
<feature type="signal peptide" evidence="2">
    <location>
        <begin position="1"/>
        <end position="27"/>
    </location>
</feature>
<evidence type="ECO:0000256" key="1">
    <source>
        <dbReference type="SAM" id="MobiDB-lite"/>
    </source>
</evidence>
<feature type="chain" id="PRO_5034303557" description="Lipoprotein" evidence="2">
    <location>
        <begin position="28"/>
        <end position="271"/>
    </location>
</feature>
<sequence length="271" mass="28559">MNTAQTLTAWVVVAFALTTGCDTPAAAPPSATQPTPATGPSAAASPATKGVRVPGFPPDGVYIGRGYSVRVATGERAKIEALIDRCLPELSRGYRVKGLRAEILKLYDAAKPAYNGAAVLIEESAGAATQPSAQSSTQPVNSPSGAPAGQDGRSVARVYFLAKRSFVEISKTFKESAAKGFGKPVEFDPPTHVNYFIHPVREYDDESDTPKYFLTDTMASGHFGLALRVGDRPGAPKVPGMILEDIDVTLYADKLTLAALPTTRPATQPSH</sequence>
<gene>
    <name evidence="3" type="ORF">IPV69_11900</name>
</gene>
<feature type="compositionally biased region" description="Low complexity" evidence="1">
    <location>
        <begin position="24"/>
        <end position="48"/>
    </location>
</feature>
<feature type="region of interest" description="Disordered" evidence="1">
    <location>
        <begin position="24"/>
        <end position="51"/>
    </location>
</feature>
<dbReference type="KEGG" id="hbs:IPV69_11900"/>
<keyword evidence="2" id="KW-0732">Signal</keyword>
<keyword evidence="4" id="KW-1185">Reference proteome</keyword>
<accession>A0A7M2X2L4</accession>
<feature type="region of interest" description="Disordered" evidence="1">
    <location>
        <begin position="129"/>
        <end position="151"/>
    </location>
</feature>
<reference evidence="3 4" key="1">
    <citation type="submission" date="2020-10" db="EMBL/GenBank/DDBJ databases">
        <title>Wide distribution of Phycisphaera-like planctomycetes from WD2101 soil group in peatlands and genome analysis of the first cultivated representative.</title>
        <authorList>
            <person name="Dedysh S.N."/>
            <person name="Beletsky A.V."/>
            <person name="Ivanova A."/>
            <person name="Kulichevskaya I.S."/>
            <person name="Suzina N.E."/>
            <person name="Philippov D.A."/>
            <person name="Rakitin A.L."/>
            <person name="Mardanov A.V."/>
            <person name="Ravin N.V."/>
        </authorList>
    </citation>
    <scope>NUCLEOTIDE SEQUENCE [LARGE SCALE GENOMIC DNA]</scope>
    <source>
        <strain evidence="3 4">M1803</strain>
    </source>
</reference>
<proteinExistence type="predicted"/>
<organism evidence="3 4">
    <name type="scientific">Humisphaera borealis</name>
    <dbReference type="NCBI Taxonomy" id="2807512"/>
    <lineage>
        <taxon>Bacteria</taxon>
        <taxon>Pseudomonadati</taxon>
        <taxon>Planctomycetota</taxon>
        <taxon>Phycisphaerae</taxon>
        <taxon>Tepidisphaerales</taxon>
        <taxon>Tepidisphaeraceae</taxon>
        <taxon>Humisphaera</taxon>
    </lineage>
</organism>
<feature type="compositionally biased region" description="Polar residues" evidence="1">
    <location>
        <begin position="129"/>
        <end position="144"/>
    </location>
</feature>
<evidence type="ECO:0000313" key="4">
    <source>
        <dbReference type="Proteomes" id="UP000593765"/>
    </source>
</evidence>
<evidence type="ECO:0008006" key="5">
    <source>
        <dbReference type="Google" id="ProtNLM"/>
    </source>
</evidence>
<dbReference type="RefSeq" id="WP_206295332.1">
    <property type="nucleotide sequence ID" value="NZ_CP063458.1"/>
</dbReference>
<evidence type="ECO:0000313" key="3">
    <source>
        <dbReference type="EMBL" id="QOV92007.1"/>
    </source>
</evidence>
<name>A0A7M2X2L4_9BACT</name>
<dbReference type="Proteomes" id="UP000593765">
    <property type="component" value="Chromosome"/>
</dbReference>
<protein>
    <recommendedName>
        <fullName evidence="5">Lipoprotein</fullName>
    </recommendedName>
</protein>
<dbReference type="EMBL" id="CP063458">
    <property type="protein sequence ID" value="QOV92007.1"/>
    <property type="molecule type" value="Genomic_DNA"/>
</dbReference>
<evidence type="ECO:0000256" key="2">
    <source>
        <dbReference type="SAM" id="SignalP"/>
    </source>
</evidence>